<evidence type="ECO:0000313" key="2">
    <source>
        <dbReference type="EMBL" id="PIN16506.1"/>
    </source>
</evidence>
<accession>A0A2G9HG70</accession>
<feature type="region of interest" description="Disordered" evidence="1">
    <location>
        <begin position="127"/>
        <end position="179"/>
    </location>
</feature>
<proteinExistence type="predicted"/>
<dbReference type="EMBL" id="NKXS01001852">
    <property type="protein sequence ID" value="PIN16506.1"/>
    <property type="molecule type" value="Genomic_DNA"/>
</dbReference>
<dbReference type="AlphaFoldDB" id="A0A2G9HG70"/>
<dbReference type="Proteomes" id="UP000231279">
    <property type="component" value="Unassembled WGS sequence"/>
</dbReference>
<feature type="region of interest" description="Disordered" evidence="1">
    <location>
        <begin position="97"/>
        <end position="116"/>
    </location>
</feature>
<gene>
    <name evidence="2" type="ORF">CDL12_10849</name>
</gene>
<evidence type="ECO:0000256" key="1">
    <source>
        <dbReference type="SAM" id="MobiDB-lite"/>
    </source>
</evidence>
<sequence length="214" mass="23541">MAESGGSLLLKNQEALRSLHAALDPKSLILSKFSNSDKPYFIIERGPRYKEYADLRERRLRNKISADKKPPEKERYEKLQNRSVLTPARKQVKFSTNFTTPPKRAKGGGSSILTQSTPDFISTLRKENRKPAAPLPPVAERWMTPPAGAAKSGKVNYGGGGSKSAYSAEKRSGGLTSRKSCASKEEFKGLFGGTGNPNRGEHRISKTVLGCRQF</sequence>
<evidence type="ECO:0000313" key="3">
    <source>
        <dbReference type="Proteomes" id="UP000231279"/>
    </source>
</evidence>
<name>A0A2G9HG70_9LAMI</name>
<reference evidence="3" key="1">
    <citation type="journal article" date="2018" name="Gigascience">
        <title>Genome assembly of the Pink Ipe (Handroanthus impetiginosus, Bignoniaceae), a highly valued, ecologically keystone Neotropical timber forest tree.</title>
        <authorList>
            <person name="Silva-Junior O.B."/>
            <person name="Grattapaglia D."/>
            <person name="Novaes E."/>
            <person name="Collevatti R.G."/>
        </authorList>
    </citation>
    <scope>NUCLEOTIDE SEQUENCE [LARGE SCALE GENOMIC DNA]</scope>
    <source>
        <strain evidence="3">cv. UFG-1</strain>
    </source>
</reference>
<protein>
    <submittedName>
        <fullName evidence="2">Uncharacterized protein</fullName>
    </submittedName>
</protein>
<dbReference type="PANTHER" id="PTHR37708:SF2">
    <property type="entry name" value="HOMEOBOX HOX-B3-LIKE PROTEIN"/>
    <property type="match status" value="1"/>
</dbReference>
<dbReference type="PANTHER" id="PTHR37708">
    <property type="entry name" value="HOMEOBOX HOX-B3-LIKE PROTEIN"/>
    <property type="match status" value="1"/>
</dbReference>
<comment type="caution">
    <text evidence="2">The sequence shown here is derived from an EMBL/GenBank/DDBJ whole genome shotgun (WGS) entry which is preliminary data.</text>
</comment>
<keyword evidence="3" id="KW-1185">Reference proteome</keyword>
<organism evidence="2 3">
    <name type="scientific">Handroanthus impetiginosus</name>
    <dbReference type="NCBI Taxonomy" id="429701"/>
    <lineage>
        <taxon>Eukaryota</taxon>
        <taxon>Viridiplantae</taxon>
        <taxon>Streptophyta</taxon>
        <taxon>Embryophyta</taxon>
        <taxon>Tracheophyta</taxon>
        <taxon>Spermatophyta</taxon>
        <taxon>Magnoliopsida</taxon>
        <taxon>eudicotyledons</taxon>
        <taxon>Gunneridae</taxon>
        <taxon>Pentapetalae</taxon>
        <taxon>asterids</taxon>
        <taxon>lamiids</taxon>
        <taxon>Lamiales</taxon>
        <taxon>Bignoniaceae</taxon>
        <taxon>Crescentiina</taxon>
        <taxon>Tabebuia alliance</taxon>
        <taxon>Handroanthus</taxon>
    </lineage>
</organism>
<dbReference type="OrthoDB" id="755797at2759"/>